<dbReference type="InterPro" id="IPR011010">
    <property type="entry name" value="DNA_brk_join_enz"/>
</dbReference>
<dbReference type="GO" id="GO:0006310">
    <property type="term" value="P:DNA recombination"/>
    <property type="evidence" value="ECO:0007669"/>
    <property type="project" value="UniProtKB-KW"/>
</dbReference>
<dbReference type="Pfam" id="PF22022">
    <property type="entry name" value="Phage_int_M"/>
    <property type="match status" value="1"/>
</dbReference>
<name>A0A5B8RDZ8_9ZZZZ</name>
<dbReference type="GO" id="GO:0015074">
    <property type="term" value="P:DNA integration"/>
    <property type="evidence" value="ECO:0007669"/>
    <property type="project" value="UniProtKB-KW"/>
</dbReference>
<evidence type="ECO:0000313" key="9">
    <source>
        <dbReference type="EMBL" id="QEA06128.1"/>
    </source>
</evidence>
<dbReference type="InterPro" id="IPR053876">
    <property type="entry name" value="Phage_int_M"/>
</dbReference>
<dbReference type="GO" id="GO:0075713">
    <property type="term" value="P:establishment of integrated proviral latency"/>
    <property type="evidence" value="ECO:0007669"/>
    <property type="project" value="UniProtKB-KW"/>
</dbReference>
<dbReference type="Gene3D" id="3.30.160.390">
    <property type="entry name" value="Integrase, DNA-binding domain"/>
    <property type="match status" value="1"/>
</dbReference>
<dbReference type="SUPFAM" id="SSF56349">
    <property type="entry name" value="DNA breaking-rejoining enzymes"/>
    <property type="match status" value="1"/>
</dbReference>
<evidence type="ECO:0000259" key="7">
    <source>
        <dbReference type="PROSITE" id="PS51898"/>
    </source>
</evidence>
<dbReference type="GO" id="GO:0003677">
    <property type="term" value="F:DNA binding"/>
    <property type="evidence" value="ECO:0007669"/>
    <property type="project" value="UniProtKB-KW"/>
</dbReference>
<proteinExistence type="inferred from homology"/>
<comment type="similarity">
    <text evidence="1">Belongs to the 'phage' integrase family.</text>
</comment>
<keyword evidence="6" id="KW-1160">Virus entry into host cell</keyword>
<evidence type="ECO:0000256" key="6">
    <source>
        <dbReference type="ARBA" id="ARBA00023296"/>
    </source>
</evidence>
<evidence type="ECO:0000256" key="3">
    <source>
        <dbReference type="ARBA" id="ARBA00023125"/>
    </source>
</evidence>
<accession>A0A5B8RDZ8</accession>
<keyword evidence="3" id="KW-0238">DNA-binding</keyword>
<evidence type="ECO:0000256" key="4">
    <source>
        <dbReference type="ARBA" id="ARBA00023172"/>
    </source>
</evidence>
<dbReference type="Gene3D" id="1.10.150.130">
    <property type="match status" value="1"/>
</dbReference>
<dbReference type="Pfam" id="PF13356">
    <property type="entry name" value="Arm-DNA-bind_3"/>
    <property type="match status" value="1"/>
</dbReference>
<dbReference type="Pfam" id="PF00589">
    <property type="entry name" value="Phage_integrase"/>
    <property type="match status" value="1"/>
</dbReference>
<keyword evidence="4" id="KW-0233">DNA recombination</keyword>
<gene>
    <name evidence="9" type="primary">intA_2</name>
    <name evidence="9" type="ORF">KBTEX_02458</name>
</gene>
<evidence type="ECO:0000259" key="8">
    <source>
        <dbReference type="PROSITE" id="PS51900"/>
    </source>
</evidence>
<dbReference type="InterPro" id="IPR013762">
    <property type="entry name" value="Integrase-like_cat_sf"/>
</dbReference>
<sequence length="403" mass="45352">MALTDREARQAKPAERQYTMADGKGLSLLVTPKGGKWWRFRYRYGGKQRMLSLGTYPETSLKQARDKRDEARGLLDDGVDPSAHRKATRAAQAEATANTFEALAREWYESKHSAEVVAEHAERNLRRLEQYAFPTLARTPVREINPPEVLDALRRIVDQGKVETAHRVKALIGQVMRYAIATGRAERDPTPDLRDALPPSRPTHHAALVKPDEVAPLLRTIDDYGGQPATRAALRLAPMLIVRPGELRKAEWADFDMERGEWATTAKGGVPLVVPLPRQALDVLRELEPITGRGSYVFPSVRGKGRPMSNNTINAALKRMGYGDEMTGHGFRAMARTILVERLGFPVEIVEMQLGHRVRDVHGRAYNRTQWLEDRRSMMQTWADYLDSLKAGDANVVPLKGRR</sequence>
<keyword evidence="5" id="KW-1179">Viral genome integration</keyword>
<dbReference type="InterPro" id="IPR050808">
    <property type="entry name" value="Phage_Integrase"/>
</dbReference>
<dbReference type="PANTHER" id="PTHR30629">
    <property type="entry name" value="PROPHAGE INTEGRASE"/>
    <property type="match status" value="1"/>
</dbReference>
<dbReference type="Gene3D" id="1.10.443.10">
    <property type="entry name" value="Intergrase catalytic core"/>
    <property type="match status" value="1"/>
</dbReference>
<feature type="domain" description="Tyr recombinase" evidence="7">
    <location>
        <begin position="204"/>
        <end position="379"/>
    </location>
</feature>
<dbReference type="PANTHER" id="PTHR30629:SF2">
    <property type="entry name" value="PROPHAGE INTEGRASE INTS-RELATED"/>
    <property type="match status" value="1"/>
</dbReference>
<dbReference type="PROSITE" id="PS51898">
    <property type="entry name" value="TYR_RECOMBINASE"/>
    <property type="match status" value="1"/>
</dbReference>
<dbReference type="InterPro" id="IPR010998">
    <property type="entry name" value="Integrase_recombinase_N"/>
</dbReference>
<keyword evidence="2" id="KW-0229">DNA integration</keyword>
<dbReference type="InterPro" id="IPR002104">
    <property type="entry name" value="Integrase_catalytic"/>
</dbReference>
<dbReference type="PROSITE" id="PS51900">
    <property type="entry name" value="CB"/>
    <property type="match status" value="1"/>
</dbReference>
<dbReference type="InterPro" id="IPR038488">
    <property type="entry name" value="Integrase_DNA-bd_sf"/>
</dbReference>
<dbReference type="InterPro" id="IPR044068">
    <property type="entry name" value="CB"/>
</dbReference>
<dbReference type="InterPro" id="IPR025166">
    <property type="entry name" value="Integrase_DNA_bind_dom"/>
</dbReference>
<dbReference type="AlphaFoldDB" id="A0A5B8RDZ8"/>
<protein>
    <submittedName>
        <fullName evidence="9">Prophage integrase IntA</fullName>
    </submittedName>
</protein>
<feature type="domain" description="Core-binding (CB)" evidence="8">
    <location>
        <begin position="98"/>
        <end position="180"/>
    </location>
</feature>
<reference evidence="9" key="1">
    <citation type="submission" date="2019-06" db="EMBL/GenBank/DDBJ databases">
        <authorList>
            <person name="Murdoch R.W."/>
            <person name="Fathepure B."/>
        </authorList>
    </citation>
    <scope>NUCLEOTIDE SEQUENCE</scope>
</reference>
<evidence type="ECO:0000256" key="2">
    <source>
        <dbReference type="ARBA" id="ARBA00022908"/>
    </source>
</evidence>
<dbReference type="GO" id="GO:0044826">
    <property type="term" value="P:viral genome integration into host DNA"/>
    <property type="evidence" value="ECO:0007669"/>
    <property type="project" value="UniProtKB-KW"/>
</dbReference>
<dbReference type="EMBL" id="MN079126">
    <property type="protein sequence ID" value="QEA06128.1"/>
    <property type="molecule type" value="Genomic_DNA"/>
</dbReference>
<organism evidence="9">
    <name type="scientific">uncultured organism</name>
    <dbReference type="NCBI Taxonomy" id="155900"/>
    <lineage>
        <taxon>unclassified sequences</taxon>
        <taxon>environmental samples</taxon>
    </lineage>
</organism>
<dbReference type="CDD" id="cd00801">
    <property type="entry name" value="INT_P4_C"/>
    <property type="match status" value="1"/>
</dbReference>
<evidence type="ECO:0000256" key="5">
    <source>
        <dbReference type="ARBA" id="ARBA00023195"/>
    </source>
</evidence>
<evidence type="ECO:0000256" key="1">
    <source>
        <dbReference type="ARBA" id="ARBA00008857"/>
    </source>
</evidence>
<dbReference type="GO" id="GO:0046718">
    <property type="term" value="P:symbiont entry into host cell"/>
    <property type="evidence" value="ECO:0007669"/>
    <property type="project" value="UniProtKB-KW"/>
</dbReference>